<keyword evidence="3" id="KW-1185">Reference proteome</keyword>
<dbReference type="AlphaFoldDB" id="G4TXD7"/>
<evidence type="ECO:0000313" key="3">
    <source>
        <dbReference type="Proteomes" id="UP000007148"/>
    </source>
</evidence>
<dbReference type="OrthoDB" id="3316568at2759"/>
<organism evidence="2 3">
    <name type="scientific">Serendipita indica (strain DSM 11827)</name>
    <name type="common">Root endophyte fungus</name>
    <name type="synonym">Piriformospora indica</name>
    <dbReference type="NCBI Taxonomy" id="1109443"/>
    <lineage>
        <taxon>Eukaryota</taxon>
        <taxon>Fungi</taxon>
        <taxon>Dikarya</taxon>
        <taxon>Basidiomycota</taxon>
        <taxon>Agaricomycotina</taxon>
        <taxon>Agaricomycetes</taxon>
        <taxon>Sebacinales</taxon>
        <taxon>Serendipitaceae</taxon>
        <taxon>Serendipita</taxon>
    </lineage>
</organism>
<dbReference type="Pfam" id="PF12937">
    <property type="entry name" value="F-box-like"/>
    <property type="match status" value="1"/>
</dbReference>
<evidence type="ECO:0000313" key="2">
    <source>
        <dbReference type="EMBL" id="CCA75980.1"/>
    </source>
</evidence>
<gene>
    <name evidence="2" type="ORF">PIIN_09980</name>
</gene>
<proteinExistence type="predicted"/>
<feature type="domain" description="F-box" evidence="1">
    <location>
        <begin position="59"/>
        <end position="112"/>
    </location>
</feature>
<dbReference type="Gene3D" id="1.20.1280.50">
    <property type="match status" value="1"/>
</dbReference>
<dbReference type="EMBL" id="CAFZ01000570">
    <property type="protein sequence ID" value="CCA75980.1"/>
    <property type="molecule type" value="Genomic_DNA"/>
</dbReference>
<dbReference type="InParanoid" id="G4TXD7"/>
<comment type="caution">
    <text evidence="2">The sequence shown here is derived from an EMBL/GenBank/DDBJ whole genome shotgun (WGS) entry which is preliminary data.</text>
</comment>
<protein>
    <recommendedName>
        <fullName evidence="1">F-box domain-containing protein</fullName>
    </recommendedName>
</protein>
<dbReference type="Proteomes" id="UP000007148">
    <property type="component" value="Unassembled WGS sequence"/>
</dbReference>
<dbReference type="InterPro" id="IPR032675">
    <property type="entry name" value="LRR_dom_sf"/>
</dbReference>
<dbReference type="SUPFAM" id="SSF52047">
    <property type="entry name" value="RNI-like"/>
    <property type="match status" value="1"/>
</dbReference>
<evidence type="ECO:0000259" key="1">
    <source>
        <dbReference type="Pfam" id="PF12937"/>
    </source>
</evidence>
<name>G4TXD7_SERID</name>
<dbReference type="HOGENOM" id="CLU_015287_1_0_1"/>
<dbReference type="InterPro" id="IPR001810">
    <property type="entry name" value="F-box_dom"/>
</dbReference>
<reference evidence="2 3" key="1">
    <citation type="journal article" date="2011" name="PLoS Pathog.">
        <title>Endophytic Life Strategies Decoded by Genome and Transcriptome Analyses of the Mutualistic Root Symbiont Piriformospora indica.</title>
        <authorList>
            <person name="Zuccaro A."/>
            <person name="Lahrmann U."/>
            <person name="Guldener U."/>
            <person name="Langen G."/>
            <person name="Pfiffi S."/>
            <person name="Biedenkopf D."/>
            <person name="Wong P."/>
            <person name="Samans B."/>
            <person name="Grimm C."/>
            <person name="Basiewicz M."/>
            <person name="Murat C."/>
            <person name="Martin F."/>
            <person name="Kogel K.H."/>
        </authorList>
    </citation>
    <scope>NUCLEOTIDE SEQUENCE [LARGE SCALE GENOMIC DNA]</scope>
    <source>
        <strain evidence="2 3">DSM 11827</strain>
    </source>
</reference>
<sequence length="705" mass="80843">MQHPEQFTGDQILFTRSHIARFYNYSGDTSSVDTDILRDYNLGVESLARVRDKDPRRSIERLPNEILIAIIQKAAWVGYRGYHRELLVLTLVNHRWAQLILQTQSFWSRISLEENTEDLEAMTAVILELSGDCSLDLTYCAESDIIRKVAHLIQPHIHRVAHLQLLWQYHNPARNLTTDPFFPHTVFPSLREITTHYIPPESILLWFLHHKAWSPYNYVIEGDCFYINLKVREESLVSFHSNMLSMAAVQRLEDIMTLQDVGIFGPYEASGDSSIIIEERRHLLGWEKLFISNFPWKGVRGILGRCTALVSLTLMNIDKTATPELVEILSRLIFLEDLSIDLYGHTALETSAISSGHDNYKTRIRTINLSLTSDISNVEITGDILPLLLRMSPRLESLSLTRCRANKLDFAEIDKLKDLRKLQLDGCESTFEPNTTRHILACPKLEMVWIAGSIDALNSLGSTSTSKLDYGPLMMESSPIIEITGRDWPSLRSLSLHMNSVMVYDLDALRQLSLSRQPLVTDMIHYLAMHPNELPLLETLILQTCPEWDILFILLEKRLLTQTQGVKPIENLIFHRLIPKRIKHSLALLLAGHVVSRPSNYELSMQGNLGIFLDADIPGCVECHRYLYPCELKVLHTSPVWSEPTIDYPSGVDEILRTWDIRYVQVEHIYNPGYDLSHRKFDCGRFGGLLEVSRYSAEDCLLFKQ</sequence>
<dbReference type="Gene3D" id="3.80.10.10">
    <property type="entry name" value="Ribonuclease Inhibitor"/>
    <property type="match status" value="1"/>
</dbReference>
<accession>G4TXD7</accession>